<reference evidence="7 8" key="1">
    <citation type="submission" date="2016-10" db="EMBL/GenBank/DDBJ databases">
        <authorList>
            <person name="de Groot N.N."/>
        </authorList>
    </citation>
    <scope>NUCLEOTIDE SEQUENCE [LARGE SCALE GENOMIC DNA]</scope>
    <source>
        <strain evidence="7 8">DSM 21668</strain>
    </source>
</reference>
<keyword evidence="4 5" id="KW-0472">Membrane</keyword>
<keyword evidence="2 5" id="KW-0812">Transmembrane</keyword>
<feature type="transmembrane region" description="Helical" evidence="5">
    <location>
        <begin position="190"/>
        <end position="211"/>
    </location>
</feature>
<dbReference type="RefSeq" id="WP_245689918.1">
    <property type="nucleotide sequence ID" value="NZ_FNGS01000004.1"/>
</dbReference>
<feature type="transmembrane region" description="Helical" evidence="5">
    <location>
        <begin position="158"/>
        <end position="178"/>
    </location>
</feature>
<evidence type="ECO:0000256" key="3">
    <source>
        <dbReference type="ARBA" id="ARBA00022989"/>
    </source>
</evidence>
<feature type="transmembrane region" description="Helical" evidence="5">
    <location>
        <begin position="135"/>
        <end position="152"/>
    </location>
</feature>
<dbReference type="PANTHER" id="PTHR22911">
    <property type="entry name" value="ACYL-MALONYL CONDENSING ENZYME-RELATED"/>
    <property type="match status" value="1"/>
</dbReference>
<proteinExistence type="predicted"/>
<dbReference type="InterPro" id="IPR000620">
    <property type="entry name" value="EamA_dom"/>
</dbReference>
<dbReference type="STRING" id="563176.SAMN04488090_2461"/>
<feature type="transmembrane region" description="Helical" evidence="5">
    <location>
        <begin position="285"/>
        <end position="303"/>
    </location>
</feature>
<evidence type="ECO:0000256" key="5">
    <source>
        <dbReference type="SAM" id="Phobius"/>
    </source>
</evidence>
<dbReference type="InterPro" id="IPR037185">
    <property type="entry name" value="EmrE-like"/>
</dbReference>
<keyword evidence="3 5" id="KW-1133">Transmembrane helix</keyword>
<feature type="domain" description="EamA" evidence="6">
    <location>
        <begin position="21"/>
        <end position="150"/>
    </location>
</feature>
<evidence type="ECO:0000259" key="6">
    <source>
        <dbReference type="Pfam" id="PF00892"/>
    </source>
</evidence>
<evidence type="ECO:0000256" key="1">
    <source>
        <dbReference type="ARBA" id="ARBA00004141"/>
    </source>
</evidence>
<name>A0A1G9Q663_9BACT</name>
<dbReference type="EMBL" id="FNGS01000004">
    <property type="protein sequence ID" value="SDM05835.1"/>
    <property type="molecule type" value="Genomic_DNA"/>
</dbReference>
<feature type="transmembrane region" description="Helical" evidence="5">
    <location>
        <begin position="260"/>
        <end position="279"/>
    </location>
</feature>
<feature type="transmembrane region" description="Helical" evidence="5">
    <location>
        <begin position="110"/>
        <end position="128"/>
    </location>
</feature>
<dbReference type="Gene3D" id="1.10.3730.20">
    <property type="match status" value="1"/>
</dbReference>
<dbReference type="AlphaFoldDB" id="A0A1G9Q663"/>
<dbReference type="SUPFAM" id="SSF103481">
    <property type="entry name" value="Multidrug resistance efflux transporter EmrE"/>
    <property type="match status" value="2"/>
</dbReference>
<dbReference type="Proteomes" id="UP000198901">
    <property type="component" value="Unassembled WGS sequence"/>
</dbReference>
<feature type="transmembrane region" description="Helical" evidence="5">
    <location>
        <begin position="49"/>
        <end position="67"/>
    </location>
</feature>
<evidence type="ECO:0000313" key="8">
    <source>
        <dbReference type="Proteomes" id="UP000198901"/>
    </source>
</evidence>
<organism evidence="7 8">
    <name type="scientific">Siphonobacter aquaeclarae</name>
    <dbReference type="NCBI Taxonomy" id="563176"/>
    <lineage>
        <taxon>Bacteria</taxon>
        <taxon>Pseudomonadati</taxon>
        <taxon>Bacteroidota</taxon>
        <taxon>Cytophagia</taxon>
        <taxon>Cytophagales</taxon>
        <taxon>Cytophagaceae</taxon>
        <taxon>Siphonobacter</taxon>
    </lineage>
</organism>
<evidence type="ECO:0000313" key="7">
    <source>
        <dbReference type="EMBL" id="SDM05835.1"/>
    </source>
</evidence>
<accession>A0A1G9Q663</accession>
<sequence length="314" mass="34454">MSSLPVSPVLKNVSKRYASSSVALMLFASLLFASMTVIAKQLSGRFDAVELVFFRNVIGVASILISVRQRPFRHTGGRLGLLVFRGVVGTASLYTLFFAVRTLPLGTASAYQYTYPIFLSLLSFFILGEKLNVREWTAIGLGFAGILFIFRPDVTMPLRWHLIGLTCALLTAVSYLSIRGLKTYYDTRAIVLSFMLSGMLLPIISMAAGHFLPDSHSIFLGRFVWPEGWEWLVLLAMGFAALLGQLAMTRSLGMDKAGRVSAVGYSNIVFSLIFGLILGDPFPSWLMLLGVALIMTGGVLIAWKRKPEEPHGEG</sequence>
<evidence type="ECO:0000256" key="2">
    <source>
        <dbReference type="ARBA" id="ARBA00022692"/>
    </source>
</evidence>
<feature type="transmembrane region" description="Helical" evidence="5">
    <location>
        <begin position="231"/>
        <end position="248"/>
    </location>
</feature>
<protein>
    <submittedName>
        <fullName evidence="7">Uncharacterized membrane protein</fullName>
    </submittedName>
</protein>
<dbReference type="Pfam" id="PF00892">
    <property type="entry name" value="EamA"/>
    <property type="match status" value="1"/>
</dbReference>
<dbReference type="PANTHER" id="PTHR22911:SF6">
    <property type="entry name" value="SOLUTE CARRIER FAMILY 35 MEMBER G1"/>
    <property type="match status" value="1"/>
</dbReference>
<evidence type="ECO:0000256" key="4">
    <source>
        <dbReference type="ARBA" id="ARBA00023136"/>
    </source>
</evidence>
<keyword evidence="8" id="KW-1185">Reference proteome</keyword>
<gene>
    <name evidence="7" type="ORF">SAMN04488090_2461</name>
</gene>
<feature type="transmembrane region" description="Helical" evidence="5">
    <location>
        <begin position="79"/>
        <end position="98"/>
    </location>
</feature>
<comment type="subcellular location">
    <subcellularLocation>
        <location evidence="1">Membrane</location>
        <topology evidence="1">Multi-pass membrane protein</topology>
    </subcellularLocation>
</comment>
<dbReference type="GO" id="GO:0016020">
    <property type="term" value="C:membrane"/>
    <property type="evidence" value="ECO:0007669"/>
    <property type="project" value="UniProtKB-SubCell"/>
</dbReference>